<dbReference type="Proteomes" id="UP000034539">
    <property type="component" value="Unassembled WGS sequence"/>
</dbReference>
<dbReference type="AlphaFoldDB" id="A0A0G0PTE6"/>
<protein>
    <submittedName>
        <fullName evidence="2">ParB-like protein partition protein</fullName>
    </submittedName>
</protein>
<evidence type="ECO:0000313" key="3">
    <source>
        <dbReference type="Proteomes" id="UP000034539"/>
    </source>
</evidence>
<dbReference type="SUPFAM" id="SSF109709">
    <property type="entry name" value="KorB DNA-binding domain-like"/>
    <property type="match status" value="1"/>
</dbReference>
<evidence type="ECO:0000313" key="2">
    <source>
        <dbReference type="EMBL" id="KKR31168.1"/>
    </source>
</evidence>
<feature type="domain" description="ParB/Spo0J HTH" evidence="1">
    <location>
        <begin position="20"/>
        <end position="113"/>
    </location>
</feature>
<name>A0A0G0PTE6_9BACT</name>
<dbReference type="EMBL" id="LBXN01000080">
    <property type="protein sequence ID" value="KKR31168.1"/>
    <property type="molecule type" value="Genomic_DNA"/>
</dbReference>
<accession>A0A0G0PTE6</accession>
<dbReference type="Gene3D" id="1.10.10.2830">
    <property type="match status" value="1"/>
</dbReference>
<organism evidence="2 3">
    <name type="scientific">Candidatus Gottesmanbacteria bacterium GW2011_GWC2_39_8</name>
    <dbReference type="NCBI Taxonomy" id="1618450"/>
    <lineage>
        <taxon>Bacteria</taxon>
        <taxon>Candidatus Gottesmaniibacteriota</taxon>
    </lineage>
</organism>
<comment type="caution">
    <text evidence="2">The sequence shown here is derived from an EMBL/GenBank/DDBJ whole genome shotgun (WGS) entry which is preliminary data.</text>
</comment>
<sequence>MSDKVDEIIEQIKAEKDVFSKAKLIRFLMREKNVKVKEIASRLNINPSYVSHYNRIYKLPDLVVDGYYSKLISISHLFVISRIKDPRKITEVYEKVLQKNLNILETEDLIREYLYEIKSDGTYLKEKVKNEIIANLSKKYHFLKIKIVQTKVKSKIIIEIPGNLEKTSKVIKEFLSDRTR</sequence>
<dbReference type="InterPro" id="IPR041468">
    <property type="entry name" value="HTH_ParB/Spo0J"/>
</dbReference>
<gene>
    <name evidence="2" type="ORF">UT63_C0080G0005</name>
</gene>
<proteinExistence type="predicted"/>
<reference evidence="2 3" key="1">
    <citation type="journal article" date="2015" name="Nature">
        <title>rRNA introns, odd ribosomes, and small enigmatic genomes across a large radiation of phyla.</title>
        <authorList>
            <person name="Brown C.T."/>
            <person name="Hug L.A."/>
            <person name="Thomas B.C."/>
            <person name="Sharon I."/>
            <person name="Castelle C.J."/>
            <person name="Singh A."/>
            <person name="Wilkins M.J."/>
            <person name="Williams K.H."/>
            <person name="Banfield J.F."/>
        </authorList>
    </citation>
    <scope>NUCLEOTIDE SEQUENCE [LARGE SCALE GENOMIC DNA]</scope>
</reference>
<evidence type="ECO:0000259" key="1">
    <source>
        <dbReference type="Pfam" id="PF17762"/>
    </source>
</evidence>
<dbReference type="Pfam" id="PF17762">
    <property type="entry name" value="HTH_ParB"/>
    <property type="match status" value="1"/>
</dbReference>